<evidence type="ECO:0000313" key="2">
    <source>
        <dbReference type="EMBL" id="CAK0792316.1"/>
    </source>
</evidence>
<sequence length="173" mass="19662">MSLSKHVKIAFVRCPDCPAWEPQYFEMKAAEMKTEEQTSKALAYRLNQHLKNAKSHEMDSAAAQQLADAQPIVYCSEDKKPWRRVKEPWVKLPSPPPPPAAAATDRKKQDESSESDRSRSPERAEPAPPVTEEQRVEDALIDIERMNKMSSLAQILTGVSNRMRDLTEDDNEE</sequence>
<keyword evidence="3" id="KW-1185">Reference proteome</keyword>
<evidence type="ECO:0000256" key="1">
    <source>
        <dbReference type="SAM" id="MobiDB-lite"/>
    </source>
</evidence>
<comment type="caution">
    <text evidence="2">The sequence shown here is derived from an EMBL/GenBank/DDBJ whole genome shotgun (WGS) entry which is preliminary data.</text>
</comment>
<accession>A0ABN9PKX1</accession>
<evidence type="ECO:0000313" key="3">
    <source>
        <dbReference type="Proteomes" id="UP001189429"/>
    </source>
</evidence>
<dbReference type="Proteomes" id="UP001189429">
    <property type="component" value="Unassembled WGS sequence"/>
</dbReference>
<dbReference type="EMBL" id="CAUYUJ010000753">
    <property type="protein sequence ID" value="CAK0792316.1"/>
    <property type="molecule type" value="Genomic_DNA"/>
</dbReference>
<gene>
    <name evidence="2" type="ORF">PCOR1329_LOCUS2956</name>
</gene>
<reference evidence="2" key="1">
    <citation type="submission" date="2023-10" db="EMBL/GenBank/DDBJ databases">
        <authorList>
            <person name="Chen Y."/>
            <person name="Shah S."/>
            <person name="Dougan E. K."/>
            <person name="Thang M."/>
            <person name="Chan C."/>
        </authorList>
    </citation>
    <scope>NUCLEOTIDE SEQUENCE [LARGE SCALE GENOMIC DNA]</scope>
</reference>
<name>A0ABN9PKX1_9DINO</name>
<protein>
    <submittedName>
        <fullName evidence="2">Uncharacterized protein</fullName>
    </submittedName>
</protein>
<feature type="compositionally biased region" description="Basic and acidic residues" evidence="1">
    <location>
        <begin position="104"/>
        <end position="125"/>
    </location>
</feature>
<organism evidence="2 3">
    <name type="scientific">Prorocentrum cordatum</name>
    <dbReference type="NCBI Taxonomy" id="2364126"/>
    <lineage>
        <taxon>Eukaryota</taxon>
        <taxon>Sar</taxon>
        <taxon>Alveolata</taxon>
        <taxon>Dinophyceae</taxon>
        <taxon>Prorocentrales</taxon>
        <taxon>Prorocentraceae</taxon>
        <taxon>Prorocentrum</taxon>
    </lineage>
</organism>
<proteinExistence type="predicted"/>
<feature type="region of interest" description="Disordered" evidence="1">
    <location>
        <begin position="85"/>
        <end position="139"/>
    </location>
</feature>